<keyword evidence="1" id="KW-0472">Membrane</keyword>
<name>A0A8J6TK65_9CHLR</name>
<gene>
    <name evidence="2" type="ORF">H8E29_15005</name>
</gene>
<accession>A0A8J6TK65</accession>
<feature type="transmembrane region" description="Helical" evidence="1">
    <location>
        <begin position="87"/>
        <end position="106"/>
    </location>
</feature>
<proteinExistence type="predicted"/>
<evidence type="ECO:0000313" key="3">
    <source>
        <dbReference type="Proteomes" id="UP000614469"/>
    </source>
</evidence>
<keyword evidence="1" id="KW-1133">Transmembrane helix</keyword>
<evidence type="ECO:0000313" key="2">
    <source>
        <dbReference type="EMBL" id="MBC8336569.1"/>
    </source>
</evidence>
<keyword evidence="1" id="KW-0812">Transmembrane</keyword>
<dbReference type="EMBL" id="JACNJN010000172">
    <property type="protein sequence ID" value="MBC8336569.1"/>
    <property type="molecule type" value="Genomic_DNA"/>
</dbReference>
<evidence type="ECO:0000256" key="1">
    <source>
        <dbReference type="SAM" id="Phobius"/>
    </source>
</evidence>
<protein>
    <submittedName>
        <fullName evidence="2">Uncharacterized protein</fullName>
    </submittedName>
</protein>
<feature type="transmembrane region" description="Helical" evidence="1">
    <location>
        <begin position="139"/>
        <end position="159"/>
    </location>
</feature>
<organism evidence="2 3">
    <name type="scientific">Candidatus Desulfolinea nitratireducens</name>
    <dbReference type="NCBI Taxonomy" id="2841698"/>
    <lineage>
        <taxon>Bacteria</taxon>
        <taxon>Bacillati</taxon>
        <taxon>Chloroflexota</taxon>
        <taxon>Anaerolineae</taxon>
        <taxon>Anaerolineales</taxon>
        <taxon>Anaerolineales incertae sedis</taxon>
        <taxon>Candidatus Desulfolinea</taxon>
    </lineage>
</organism>
<dbReference type="Proteomes" id="UP000614469">
    <property type="component" value="Unassembled WGS sequence"/>
</dbReference>
<feature type="transmembrane region" description="Helical" evidence="1">
    <location>
        <begin position="12"/>
        <end position="33"/>
    </location>
</feature>
<sequence length="179" mass="20414">MNKKTFSLLPPATRFVWIGLLSMILVVALNLPLSLYASVSGNRTWTLWAASGGWALPALFYLIATLLGIPSLMKGRDFRGTRLQRALGFLGPLAILAGFMVVAHTLDPCHRGWWDLQSRINNLPLCEYYWGEVTIDTRFHWLMHALPDPIFLAGYWLVLRKWHPDFTRSAQSHQHLSEK</sequence>
<feature type="transmembrane region" description="Helical" evidence="1">
    <location>
        <begin position="45"/>
        <end position="67"/>
    </location>
</feature>
<dbReference type="AlphaFoldDB" id="A0A8J6TK65"/>
<comment type="caution">
    <text evidence="2">The sequence shown here is derived from an EMBL/GenBank/DDBJ whole genome shotgun (WGS) entry which is preliminary data.</text>
</comment>
<reference evidence="2 3" key="1">
    <citation type="submission" date="2020-08" db="EMBL/GenBank/DDBJ databases">
        <title>Bridging the membrane lipid divide: bacteria of the FCB group superphylum have the potential to synthesize archaeal ether lipids.</title>
        <authorList>
            <person name="Villanueva L."/>
            <person name="Von Meijenfeldt F.A.B."/>
            <person name="Westbye A.B."/>
            <person name="Yadav S."/>
            <person name="Hopmans E.C."/>
            <person name="Dutilh B.E."/>
            <person name="Sinninghe Damste J.S."/>
        </authorList>
    </citation>
    <scope>NUCLEOTIDE SEQUENCE [LARGE SCALE GENOMIC DNA]</scope>
    <source>
        <strain evidence="2">NIOZ-UU36</strain>
    </source>
</reference>